<dbReference type="GO" id="GO:1904380">
    <property type="term" value="P:endoplasmic reticulum mannose trimming"/>
    <property type="evidence" value="ECO:0007669"/>
    <property type="project" value="InterPro"/>
</dbReference>
<feature type="region of interest" description="Disordered" evidence="9">
    <location>
        <begin position="681"/>
        <end position="726"/>
    </location>
</feature>
<keyword evidence="8" id="KW-0326">Glycosidase</keyword>
<dbReference type="OMA" id="GKCTVYA"/>
<dbReference type="Pfam" id="PF01532">
    <property type="entry name" value="Glyco_hydro_47"/>
    <property type="match status" value="1"/>
</dbReference>
<evidence type="ECO:0000256" key="6">
    <source>
        <dbReference type="PIRSR" id="PIRSR601382-1"/>
    </source>
</evidence>
<dbReference type="InterPro" id="IPR044674">
    <property type="entry name" value="EDEM1/2/3"/>
</dbReference>
<dbReference type="EMBL" id="LJIJ01000007">
    <property type="protein sequence ID" value="ODN06362.1"/>
    <property type="molecule type" value="Genomic_DNA"/>
</dbReference>
<feature type="active site" evidence="6">
    <location>
        <position position="384"/>
    </location>
</feature>
<dbReference type="InterPro" id="IPR012341">
    <property type="entry name" value="6hp_glycosidase-like_sf"/>
</dbReference>
<keyword evidence="7" id="KW-0106">Calcium</keyword>
<keyword evidence="7" id="KW-0479">Metal-binding</keyword>
<keyword evidence="8" id="KW-0378">Hydrolase</keyword>
<dbReference type="AlphaFoldDB" id="A0A1D2NM76"/>
<name>A0A1D2NM76_ORCCI</name>
<evidence type="ECO:0000313" key="12">
    <source>
        <dbReference type="Proteomes" id="UP000094527"/>
    </source>
</evidence>
<dbReference type="GO" id="GO:0005975">
    <property type="term" value="P:carbohydrate metabolic process"/>
    <property type="evidence" value="ECO:0007669"/>
    <property type="project" value="InterPro"/>
</dbReference>
<reference evidence="11 12" key="1">
    <citation type="journal article" date="2016" name="Genome Biol. Evol.">
        <title>Gene Family Evolution Reflects Adaptation to Soil Environmental Stressors in the Genome of the Collembolan Orchesella cincta.</title>
        <authorList>
            <person name="Faddeeva-Vakhrusheva A."/>
            <person name="Derks M.F."/>
            <person name="Anvar S.Y."/>
            <person name="Agamennone V."/>
            <person name="Suring W."/>
            <person name="Smit S."/>
            <person name="van Straalen N.M."/>
            <person name="Roelofs D."/>
        </authorList>
    </citation>
    <scope>NUCLEOTIDE SEQUENCE [LARGE SCALE GENOMIC DNA]</scope>
    <source>
        <tissue evidence="11">Mixed pool</tissue>
    </source>
</reference>
<keyword evidence="12" id="KW-1185">Reference proteome</keyword>
<dbReference type="Proteomes" id="UP000094527">
    <property type="component" value="Unassembled WGS sequence"/>
</dbReference>
<evidence type="ECO:0000313" key="11">
    <source>
        <dbReference type="EMBL" id="ODN06362.1"/>
    </source>
</evidence>
<proteinExistence type="inferred from homology"/>
<dbReference type="SUPFAM" id="SSF48225">
    <property type="entry name" value="Seven-hairpin glycosidases"/>
    <property type="match status" value="1"/>
</dbReference>
<feature type="region of interest" description="Disordered" evidence="9">
    <location>
        <begin position="627"/>
        <end position="648"/>
    </location>
</feature>
<dbReference type="FunFam" id="1.50.10.10:FF:000015">
    <property type="entry name" value="alpha-1,2-Mannosidase"/>
    <property type="match status" value="1"/>
</dbReference>
<dbReference type="PANTHER" id="PTHR45679:SF6">
    <property type="entry name" value="ER DEGRADATION-ENHANCING ALPHA-MANNOSIDASE-LIKE PROTEIN 2"/>
    <property type="match status" value="1"/>
</dbReference>
<gene>
    <name evidence="11" type="ORF">Ocin01_00351</name>
</gene>
<dbReference type="PANTHER" id="PTHR45679">
    <property type="entry name" value="ER DEGRADATION-ENHANCING ALPHA-MANNOSIDASE-LIKE PROTEIN 2"/>
    <property type="match status" value="1"/>
</dbReference>
<feature type="chain" id="PRO_5008905756" description="alpha-1,2-Mannosidase" evidence="10">
    <location>
        <begin position="20"/>
        <end position="828"/>
    </location>
</feature>
<dbReference type="OrthoDB" id="8118055at2759"/>
<comment type="caution">
    <text evidence="11">The sequence shown here is derived from an EMBL/GenBank/DDBJ whole genome shotgun (WGS) entry which is preliminary data.</text>
</comment>
<evidence type="ECO:0000256" key="5">
    <source>
        <dbReference type="ARBA" id="ARBA00054385"/>
    </source>
</evidence>
<dbReference type="GO" id="GO:0044322">
    <property type="term" value="C:endoplasmic reticulum quality control compartment"/>
    <property type="evidence" value="ECO:0007669"/>
    <property type="project" value="GOC"/>
</dbReference>
<dbReference type="STRING" id="48709.A0A1D2NM76"/>
<sequence>MPSWTLILGFLWLLTTVTLNSISAVRTYDAKRMTELREEVRSMFYHAYDSYIRHAYPYDELRPLTCDGVDTWGSYSLTLIDTLDTLAVMGNYSEFRRVAKLIIDNAHFDLNINVSVFETNIRIIGGLLSAHLLSHKAGMEVEKGWPCNGPLLRLAEKVARKLLPAFDTKTGMPYGTVNLRYGVPPSETPITCTAGVGTFIVEFGALSRLTGDPLYEKVKKSCLDWLKVVALRAIHSLYAKRSSIDLFGNHIDTSSGKWTAVDSGIGAGVDSFFEYLVKGGILFQRPELMHMFRVSYRAIEKHLGKGGWYIWATMNQGHVSTPAFSSLETYWPGLLSLIGEFKTALKSITNYHRILKQYGGIPELYNILQGKASHQREGYPLRPELIESAMYLYRATEDPQMLEIGEDFLHSIEHTARTECGYATIRDVTTMTLEDRMESFFLAETIKYLYLLFDPDNFIHSDGTDYTVVDSPVGKCTVYAGGYIFNTEAHPIDPSALHCCTGVREQELHDEIQHIDEVPFSRKFTGLSNKKKEQGRRKRKKGAKKQNLEMELTNLESDDEDIIQLNHGIEIELQSMSNRGSCHAKDFATEMRTLPRKQPPSVLKEPESPDEESMLDRLLRRLFEEHSSEAQKEDKAATVEDKNRISSPDTQKKGLKFVTLDEAERLQKMVQSFESNVKALKDKRTAEQSLKQQSTSPKNTENRIRTASTSTLTGGGGGGGTSPKVEKYSGPDLDLIFGTGTSSRSLSFYFSLKWLKAFPDLIKQLIPAEKFDIQAFYSRMSDNEQFSDETYAKDFNFTVGWSRDYQALRCPRIGIPERFMFLRPSIEE</sequence>
<evidence type="ECO:0000256" key="3">
    <source>
        <dbReference type="ARBA" id="ARBA00022824"/>
    </source>
</evidence>
<keyword evidence="3" id="KW-0256">Endoplasmic reticulum</keyword>
<dbReference type="EC" id="3.2.1.-" evidence="8"/>
<organism evidence="11 12">
    <name type="scientific">Orchesella cincta</name>
    <name type="common">Springtail</name>
    <name type="synonym">Podura cincta</name>
    <dbReference type="NCBI Taxonomy" id="48709"/>
    <lineage>
        <taxon>Eukaryota</taxon>
        <taxon>Metazoa</taxon>
        <taxon>Ecdysozoa</taxon>
        <taxon>Arthropoda</taxon>
        <taxon>Hexapoda</taxon>
        <taxon>Collembola</taxon>
        <taxon>Entomobryomorpha</taxon>
        <taxon>Entomobryoidea</taxon>
        <taxon>Orchesellidae</taxon>
        <taxon>Orchesellinae</taxon>
        <taxon>Orchesella</taxon>
    </lineage>
</organism>
<evidence type="ECO:0000256" key="2">
    <source>
        <dbReference type="ARBA" id="ARBA00007658"/>
    </source>
</evidence>
<keyword evidence="4" id="KW-0325">Glycoprotein</keyword>
<evidence type="ECO:0000256" key="8">
    <source>
        <dbReference type="RuleBase" id="RU361193"/>
    </source>
</evidence>
<comment type="similarity">
    <text evidence="2 8">Belongs to the glycosyl hydrolase 47 family.</text>
</comment>
<feature type="compositionally biased region" description="Basic and acidic residues" evidence="9">
    <location>
        <begin position="627"/>
        <end position="644"/>
    </location>
</feature>
<dbReference type="PRINTS" id="PR00747">
    <property type="entry name" value="GLYHDRLASE47"/>
</dbReference>
<keyword evidence="10" id="KW-0732">Signal</keyword>
<dbReference type="GO" id="GO:0016020">
    <property type="term" value="C:membrane"/>
    <property type="evidence" value="ECO:0007669"/>
    <property type="project" value="InterPro"/>
</dbReference>
<dbReference type="GO" id="GO:0005509">
    <property type="term" value="F:calcium ion binding"/>
    <property type="evidence" value="ECO:0007669"/>
    <property type="project" value="InterPro"/>
</dbReference>
<accession>A0A1D2NM76</accession>
<dbReference type="GO" id="GO:1904154">
    <property type="term" value="P:positive regulation of retrograde protein transport, ER to cytosol"/>
    <property type="evidence" value="ECO:0007669"/>
    <property type="project" value="UniProtKB-ARBA"/>
</dbReference>
<dbReference type="GO" id="GO:0004571">
    <property type="term" value="F:mannosyl-oligosaccharide 1,2-alpha-mannosidase activity"/>
    <property type="evidence" value="ECO:0007669"/>
    <property type="project" value="InterPro"/>
</dbReference>
<evidence type="ECO:0000256" key="9">
    <source>
        <dbReference type="SAM" id="MobiDB-lite"/>
    </source>
</evidence>
<evidence type="ECO:0000256" key="10">
    <source>
        <dbReference type="SAM" id="SignalP"/>
    </source>
</evidence>
<feature type="active site" description="Proton donor" evidence="6">
    <location>
        <position position="118"/>
    </location>
</feature>
<dbReference type="InterPro" id="IPR036026">
    <property type="entry name" value="Seven-hairpin_glycosidases"/>
</dbReference>
<evidence type="ECO:0000256" key="7">
    <source>
        <dbReference type="PIRSR" id="PIRSR601382-2"/>
    </source>
</evidence>
<feature type="active site" description="Proton donor" evidence="6">
    <location>
        <position position="363"/>
    </location>
</feature>
<dbReference type="Gene3D" id="1.50.10.10">
    <property type="match status" value="1"/>
</dbReference>
<feature type="binding site" evidence="7">
    <location>
        <position position="487"/>
    </location>
    <ligand>
        <name>Ca(2+)</name>
        <dbReference type="ChEBI" id="CHEBI:29108"/>
    </ligand>
</feature>
<evidence type="ECO:0000256" key="4">
    <source>
        <dbReference type="ARBA" id="ARBA00023180"/>
    </source>
</evidence>
<feature type="signal peptide" evidence="10">
    <location>
        <begin position="1"/>
        <end position="19"/>
    </location>
</feature>
<feature type="compositionally biased region" description="Polar residues" evidence="9">
    <location>
        <begin position="687"/>
        <end position="699"/>
    </location>
</feature>
<evidence type="ECO:0000256" key="1">
    <source>
        <dbReference type="ARBA" id="ARBA00004240"/>
    </source>
</evidence>
<dbReference type="InterPro" id="IPR001382">
    <property type="entry name" value="Glyco_hydro_47"/>
</dbReference>
<comment type="subcellular location">
    <subcellularLocation>
        <location evidence="1">Endoplasmic reticulum</location>
    </subcellularLocation>
</comment>
<comment type="cofactor">
    <cofactor evidence="7">
        <name>Ca(2+)</name>
        <dbReference type="ChEBI" id="CHEBI:29108"/>
    </cofactor>
</comment>
<protein>
    <recommendedName>
        <fullName evidence="8">alpha-1,2-Mannosidase</fullName>
        <ecNumber evidence="8">3.2.1.-</ecNumber>
    </recommendedName>
</protein>
<comment type="function">
    <text evidence="5">Involved in the endoplasmic reticulum-associated degradation (ERAD) pathway that targets misfolded glycoproteins for degradation in an N-glycan-dependent manner. May initiate ERAD by promoting the first mannose trimming step of ERAD substrates, from Man9GlcNAc2 to Man8GlcNAc2. Seems to recognize and bind to exposed hydrophobic regions in target proteins.</text>
</comment>
<feature type="active site" evidence="6">
    <location>
        <position position="270"/>
    </location>
</feature>